<evidence type="ECO:0000313" key="2">
    <source>
        <dbReference type="EMBL" id="MFD2589351.1"/>
    </source>
</evidence>
<evidence type="ECO:0000256" key="1">
    <source>
        <dbReference type="SAM" id="SignalP"/>
    </source>
</evidence>
<sequence length="130" mass="14846">MKKIFLFCFVFTLGLTSQAQENWSTLMEVFDQVYSVATDVGKETDKVIAKGNVISIVKENGTVSLQKKRDKSVPIEFYEYVLVTTTGKEIKLDKMQSEKVIEKFQVVLQRVKESLKENNSKEVESILNSL</sequence>
<name>A0ABW5N3P0_9FLAO</name>
<dbReference type="RefSeq" id="WP_176028032.1">
    <property type="nucleotide sequence ID" value="NZ_JBHSJV010000001.1"/>
</dbReference>
<feature type="chain" id="PRO_5047502724" description="DUF4468 domain-containing protein" evidence="1">
    <location>
        <begin position="20"/>
        <end position="130"/>
    </location>
</feature>
<protein>
    <recommendedName>
        <fullName evidence="4">DUF4468 domain-containing protein</fullName>
    </recommendedName>
</protein>
<feature type="signal peptide" evidence="1">
    <location>
        <begin position="1"/>
        <end position="19"/>
    </location>
</feature>
<keyword evidence="3" id="KW-1185">Reference proteome</keyword>
<dbReference type="Proteomes" id="UP001597459">
    <property type="component" value="Unassembled WGS sequence"/>
</dbReference>
<proteinExistence type="predicted"/>
<comment type="caution">
    <text evidence="2">The sequence shown here is derived from an EMBL/GenBank/DDBJ whole genome shotgun (WGS) entry which is preliminary data.</text>
</comment>
<organism evidence="2 3">
    <name type="scientific">Aquimarina hainanensis</name>
    <dbReference type="NCBI Taxonomy" id="1578017"/>
    <lineage>
        <taxon>Bacteria</taxon>
        <taxon>Pseudomonadati</taxon>
        <taxon>Bacteroidota</taxon>
        <taxon>Flavobacteriia</taxon>
        <taxon>Flavobacteriales</taxon>
        <taxon>Flavobacteriaceae</taxon>
        <taxon>Aquimarina</taxon>
    </lineage>
</organism>
<gene>
    <name evidence="2" type="ORF">ACFSTE_00820</name>
</gene>
<dbReference type="EMBL" id="JBHULX010000001">
    <property type="protein sequence ID" value="MFD2589351.1"/>
    <property type="molecule type" value="Genomic_DNA"/>
</dbReference>
<keyword evidence="1" id="KW-0732">Signal</keyword>
<evidence type="ECO:0008006" key="4">
    <source>
        <dbReference type="Google" id="ProtNLM"/>
    </source>
</evidence>
<accession>A0ABW5N3P0</accession>
<evidence type="ECO:0000313" key="3">
    <source>
        <dbReference type="Proteomes" id="UP001597459"/>
    </source>
</evidence>
<reference evidence="3" key="1">
    <citation type="journal article" date="2019" name="Int. J. Syst. Evol. Microbiol.">
        <title>The Global Catalogue of Microorganisms (GCM) 10K type strain sequencing project: providing services to taxonomists for standard genome sequencing and annotation.</title>
        <authorList>
            <consortium name="The Broad Institute Genomics Platform"/>
            <consortium name="The Broad Institute Genome Sequencing Center for Infectious Disease"/>
            <person name="Wu L."/>
            <person name="Ma J."/>
        </authorList>
    </citation>
    <scope>NUCLEOTIDE SEQUENCE [LARGE SCALE GENOMIC DNA]</scope>
    <source>
        <strain evidence="3">KCTC 42423</strain>
    </source>
</reference>